<proteinExistence type="predicted"/>
<evidence type="ECO:0000256" key="1">
    <source>
        <dbReference type="SAM" id="Coils"/>
    </source>
</evidence>
<sequence length="153" mass="18576">MTKSIQLNFTDEQYDFFYRFAKKNNVSMSDLLRKIILDGFIVSIGSEEYLELEKEINELNQTIREYGIHVVENYSEKERDQQMEEISNILKEVKNIREELYKNFDKNQRKMQEFESSLLDEYSLRKNIELLRLKIKKISEIYLKELDEKIENI</sequence>
<organism evidence="2 3">
    <name type="scientific">Peptoniphilus harei</name>
    <dbReference type="NCBI Taxonomy" id="54005"/>
    <lineage>
        <taxon>Bacteria</taxon>
        <taxon>Bacillati</taxon>
        <taxon>Bacillota</taxon>
        <taxon>Tissierellia</taxon>
        <taxon>Tissierellales</taxon>
        <taxon>Peptoniphilaceae</taxon>
        <taxon>Peptoniphilus</taxon>
    </lineage>
</organism>
<keyword evidence="1" id="KW-0175">Coiled coil</keyword>
<dbReference type="AlphaFoldDB" id="A0A943SRS1"/>
<feature type="coiled-coil region" evidence="1">
    <location>
        <begin position="42"/>
        <end position="110"/>
    </location>
</feature>
<accession>A0A943SRS1</accession>
<name>A0A943SRS1_9FIRM</name>
<reference evidence="2" key="1">
    <citation type="submission" date="2021-02" db="EMBL/GenBank/DDBJ databases">
        <title>Infant gut strain persistence is associated with maternal origin, phylogeny, and functional potential including surface adhesion and iron acquisition.</title>
        <authorList>
            <person name="Lou Y.C."/>
        </authorList>
    </citation>
    <scope>NUCLEOTIDE SEQUENCE</scope>
    <source>
        <strain evidence="2">L3_060_052G1_dasL3_060_052G1_concoct_1</strain>
    </source>
</reference>
<evidence type="ECO:0000313" key="2">
    <source>
        <dbReference type="EMBL" id="MBS6535617.1"/>
    </source>
</evidence>
<dbReference type="RefSeq" id="WP_278638272.1">
    <property type="nucleotide sequence ID" value="NZ_JAGZZP010000016.1"/>
</dbReference>
<gene>
    <name evidence="2" type="ORF">KH327_07280</name>
</gene>
<evidence type="ECO:0000313" key="3">
    <source>
        <dbReference type="Proteomes" id="UP000748991"/>
    </source>
</evidence>
<dbReference type="EMBL" id="JAGZZP010000016">
    <property type="protein sequence ID" value="MBS6535617.1"/>
    <property type="molecule type" value="Genomic_DNA"/>
</dbReference>
<comment type="caution">
    <text evidence="2">The sequence shown here is derived from an EMBL/GenBank/DDBJ whole genome shotgun (WGS) entry which is preliminary data.</text>
</comment>
<protein>
    <submittedName>
        <fullName evidence="2">Uncharacterized protein</fullName>
    </submittedName>
</protein>
<dbReference type="Proteomes" id="UP000748991">
    <property type="component" value="Unassembled WGS sequence"/>
</dbReference>